<dbReference type="InterPro" id="IPR013783">
    <property type="entry name" value="Ig-like_fold"/>
</dbReference>
<dbReference type="InterPro" id="IPR013098">
    <property type="entry name" value="Ig_I-set"/>
</dbReference>
<protein>
    <submittedName>
        <fullName evidence="7">Ig-like domain-containing protein</fullName>
    </submittedName>
</protein>
<dbReference type="Pfam" id="PF13927">
    <property type="entry name" value="Ig_3"/>
    <property type="match status" value="3"/>
</dbReference>
<dbReference type="Pfam" id="PF07679">
    <property type="entry name" value="I-set"/>
    <property type="match status" value="3"/>
</dbReference>
<proteinExistence type="predicted"/>
<reference evidence="7" key="1">
    <citation type="submission" date="2022-11" db="UniProtKB">
        <authorList>
            <consortium name="WormBaseParasite"/>
        </authorList>
    </citation>
    <scope>IDENTIFICATION</scope>
</reference>
<dbReference type="PROSITE" id="PS50835">
    <property type="entry name" value="IG_LIKE"/>
    <property type="match status" value="5"/>
</dbReference>
<keyword evidence="1" id="KW-0732">Signal</keyword>
<dbReference type="WBParaSite" id="PEQ_0000694501-mRNA-1">
    <property type="protein sequence ID" value="PEQ_0000694501-mRNA-1"/>
    <property type="gene ID" value="PEQ_0000694501"/>
</dbReference>
<keyword evidence="4" id="KW-0393">Immunoglobulin domain</keyword>
<evidence type="ECO:0000256" key="4">
    <source>
        <dbReference type="ARBA" id="ARBA00023319"/>
    </source>
</evidence>
<evidence type="ECO:0000256" key="1">
    <source>
        <dbReference type="ARBA" id="ARBA00022729"/>
    </source>
</evidence>
<dbReference type="SMART" id="SM00409">
    <property type="entry name" value="IG"/>
    <property type="match status" value="7"/>
</dbReference>
<evidence type="ECO:0000256" key="2">
    <source>
        <dbReference type="ARBA" id="ARBA00022737"/>
    </source>
</evidence>
<dbReference type="Proteomes" id="UP000887564">
    <property type="component" value="Unplaced"/>
</dbReference>
<dbReference type="GO" id="GO:0043025">
    <property type="term" value="C:neuronal cell body"/>
    <property type="evidence" value="ECO:0007669"/>
    <property type="project" value="TreeGrafter"/>
</dbReference>
<organism evidence="6 7">
    <name type="scientific">Parascaris equorum</name>
    <name type="common">Equine roundworm</name>
    <dbReference type="NCBI Taxonomy" id="6256"/>
    <lineage>
        <taxon>Eukaryota</taxon>
        <taxon>Metazoa</taxon>
        <taxon>Ecdysozoa</taxon>
        <taxon>Nematoda</taxon>
        <taxon>Chromadorea</taxon>
        <taxon>Rhabditida</taxon>
        <taxon>Spirurina</taxon>
        <taxon>Ascaridomorpha</taxon>
        <taxon>Ascaridoidea</taxon>
        <taxon>Ascarididae</taxon>
        <taxon>Parascaris</taxon>
    </lineage>
</organism>
<dbReference type="AlphaFoldDB" id="A0A914RY42"/>
<dbReference type="GO" id="GO:0008046">
    <property type="term" value="F:axon guidance receptor activity"/>
    <property type="evidence" value="ECO:0007669"/>
    <property type="project" value="TreeGrafter"/>
</dbReference>
<sequence>MAPRVKILPDGSLLISNSQMEDQDRYTCTAKNIFGQQDKTTMLMVTGLVSPVLGHVPPEEQLVEGKDLRLSCVVVLGTPKPTLKWFKDGRPLQPSETVIVGTYCNYICSYTNFMCVYVMRRRSGLLLRRGNPKDEGRYTCAAISPAGNATLNINVQLISSVTADNTLRIHRANNNHIGKYVCTASNPAGETELAASLNVLSAPVIAPGQISYNLIQANYLWYLNDEVFTDGILNKDGSLTIPSADELHRGHFKCVAENEVGIDERIVVLTVHTAPTIEGSGQVKTVVVNVNESVILPCPARAQPPPTRTWSYEGDRLYPGYTHGSEIRFAVDGSIELATPQMNHAGKYTCHVSNLAGDDHITYLLKVQEPPLIISDIPGTIDVVLGMILEIPCRAIGTPDPTVTWEKDGFQIIPDDVVQIDPTGTLRIERTQLSHRGDYRCLASNPAGKDLRNTLVVVQEPPIILPTTLSDYTTVEGDRIELRCFASANPPPVITWSRKGLAITDDTPGMHVTDDGTLVIESVENDDGGHYMCEASNAAGDVDKIIRLSVITPPDIPDQHTIITETVIAGQPFSLYCPVFSAPLPQITWHLDDRPIAEGDSNIHLSDDKRRLHILRSRTTDAGSYKCVARNPAGESSKTFQVEVLGTLIFLKDTLE</sequence>
<dbReference type="GO" id="GO:0005886">
    <property type="term" value="C:plasma membrane"/>
    <property type="evidence" value="ECO:0007669"/>
    <property type="project" value="TreeGrafter"/>
</dbReference>
<feature type="domain" description="Ig-like" evidence="5">
    <location>
        <begin position="51"/>
        <end position="156"/>
    </location>
</feature>
<feature type="domain" description="Ig-like" evidence="5">
    <location>
        <begin position="370"/>
        <end position="458"/>
    </location>
</feature>
<dbReference type="PANTHER" id="PTHR45080">
    <property type="entry name" value="CONTACTIN 5"/>
    <property type="match status" value="1"/>
</dbReference>
<keyword evidence="3" id="KW-1015">Disulfide bond</keyword>
<dbReference type="GO" id="GO:0007156">
    <property type="term" value="P:homophilic cell adhesion via plasma membrane adhesion molecules"/>
    <property type="evidence" value="ECO:0007669"/>
    <property type="project" value="TreeGrafter"/>
</dbReference>
<dbReference type="InterPro" id="IPR036179">
    <property type="entry name" value="Ig-like_dom_sf"/>
</dbReference>
<dbReference type="CDD" id="cd00096">
    <property type="entry name" value="Ig"/>
    <property type="match status" value="2"/>
</dbReference>
<feature type="domain" description="Ig-like" evidence="5">
    <location>
        <begin position="275"/>
        <end position="362"/>
    </location>
</feature>
<dbReference type="InterPro" id="IPR050958">
    <property type="entry name" value="Cell_Adh-Cytoskel_Orgn"/>
</dbReference>
<keyword evidence="6" id="KW-1185">Reference proteome</keyword>
<dbReference type="InterPro" id="IPR003598">
    <property type="entry name" value="Ig_sub2"/>
</dbReference>
<evidence type="ECO:0000313" key="6">
    <source>
        <dbReference type="Proteomes" id="UP000887564"/>
    </source>
</evidence>
<feature type="domain" description="Ig-like" evidence="5">
    <location>
        <begin position="462"/>
        <end position="549"/>
    </location>
</feature>
<dbReference type="SMART" id="SM00408">
    <property type="entry name" value="IGc2"/>
    <property type="match status" value="6"/>
</dbReference>
<name>A0A914RY42_PAREQ</name>
<accession>A0A914RY42</accession>
<keyword evidence="2" id="KW-0677">Repeat</keyword>
<dbReference type="PANTHER" id="PTHR45080:SF8">
    <property type="entry name" value="IG-LIKE DOMAIN-CONTAINING PROTEIN"/>
    <property type="match status" value="1"/>
</dbReference>
<feature type="domain" description="Ig-like" evidence="5">
    <location>
        <begin position="554"/>
        <end position="643"/>
    </location>
</feature>
<dbReference type="FunFam" id="2.60.40.10:FF:000503">
    <property type="entry name" value="Hemicentin 1"/>
    <property type="match status" value="1"/>
</dbReference>
<dbReference type="InterPro" id="IPR003599">
    <property type="entry name" value="Ig_sub"/>
</dbReference>
<dbReference type="Gene3D" id="2.60.40.10">
    <property type="entry name" value="Immunoglobulins"/>
    <property type="match status" value="8"/>
</dbReference>
<dbReference type="InterPro" id="IPR007110">
    <property type="entry name" value="Ig-like_dom"/>
</dbReference>
<dbReference type="GO" id="GO:0030424">
    <property type="term" value="C:axon"/>
    <property type="evidence" value="ECO:0007669"/>
    <property type="project" value="TreeGrafter"/>
</dbReference>
<evidence type="ECO:0000256" key="3">
    <source>
        <dbReference type="ARBA" id="ARBA00023157"/>
    </source>
</evidence>
<dbReference type="GO" id="GO:0050808">
    <property type="term" value="P:synapse organization"/>
    <property type="evidence" value="ECO:0007669"/>
    <property type="project" value="TreeGrafter"/>
</dbReference>
<dbReference type="SUPFAM" id="SSF48726">
    <property type="entry name" value="Immunoglobulin"/>
    <property type="match status" value="8"/>
</dbReference>
<evidence type="ECO:0000313" key="7">
    <source>
        <dbReference type="WBParaSite" id="PEQ_0000694501-mRNA-1"/>
    </source>
</evidence>
<evidence type="ECO:0000259" key="5">
    <source>
        <dbReference type="PROSITE" id="PS50835"/>
    </source>
</evidence>
<dbReference type="FunFam" id="2.60.40.10:FF:000032">
    <property type="entry name" value="palladin isoform X1"/>
    <property type="match status" value="1"/>
</dbReference>